<dbReference type="SUPFAM" id="SSF53448">
    <property type="entry name" value="Nucleotide-diphospho-sugar transferases"/>
    <property type="match status" value="1"/>
</dbReference>
<dbReference type="InterPro" id="IPR050834">
    <property type="entry name" value="Glycosyltransf_2"/>
</dbReference>
<evidence type="ECO:0000313" key="5">
    <source>
        <dbReference type="EMBL" id="CAH0370698.1"/>
    </source>
</evidence>
<sequence length="675" mass="70854">MDDAFANIASFLGPNAALPPAPARRAAAPAAPPRPQAAARAAPLLPALEEAKAPPRVRAVVFSKDRAFQLRCHLRSLARAQPTEVFVLWRAEGDTSAKAYATVQAEFPSHRFLCDGDAGPAANLAIALADAEFVWFLVDDALVVESFDVVAAATALRRDDCLLAVHARLHPGVTWCHPQDAPCAPPAVFDVVGGDVGKAPALLAFDRSGLSGDWSYAWDLAGGLYRGTDASAVVRDIVRPGPGNDAAAHPNRLEANGNAALRRLGLTSQRPRSACPAVKALVIVTVNRVQDVYSAPVYDATPAPSLDALDALVDDAAADLDVAMYAKTSHDSAHVGDWFPSPQERPSKPPRVSVLIAAKNEEATIVDAVRSALDEGDIVEEVVVIDDHSTDGTRAAVAAIDDARVRVLESSGHGLAEALNFGLKMCSCDVVARLDADDVFAAGQLNRHVARFADLRRRGRVAACGGAAVSWWPDGARAPLLRSRSGDAEWSLLFSCCVAHPTVLLDRRAVLNLDGYASAAEPAEDYDLWLRAADAGAGVANASDIPRTWLRKRSTSVSAARRAAQEAAADAAVARSIGRRLGTEPPPAVVSAMRRPATCESADALDGAAALLSSLRARAVAALAEDARATKRVDADASQRLAELQACGLRLGRVLGVADGKMEALRGLCAAASLK</sequence>
<gene>
    <name evidence="5" type="ORF">PECAL_3P05980</name>
</gene>
<organism evidence="5 6">
    <name type="scientific">Pelagomonas calceolata</name>
    <dbReference type="NCBI Taxonomy" id="35677"/>
    <lineage>
        <taxon>Eukaryota</taxon>
        <taxon>Sar</taxon>
        <taxon>Stramenopiles</taxon>
        <taxon>Ochrophyta</taxon>
        <taxon>Pelagophyceae</taxon>
        <taxon>Pelagomonadales</taxon>
        <taxon>Pelagomonadaceae</taxon>
        <taxon>Pelagomonas</taxon>
    </lineage>
</organism>
<dbReference type="OrthoDB" id="60542at2759"/>
<dbReference type="PANTHER" id="PTHR43685">
    <property type="entry name" value="GLYCOSYLTRANSFERASE"/>
    <property type="match status" value="1"/>
</dbReference>
<dbReference type="InterPro" id="IPR001173">
    <property type="entry name" value="Glyco_trans_2-like"/>
</dbReference>
<keyword evidence="3" id="KW-0808">Transferase</keyword>
<accession>A0A8J2SHV0</accession>
<evidence type="ECO:0000256" key="3">
    <source>
        <dbReference type="ARBA" id="ARBA00022679"/>
    </source>
</evidence>
<dbReference type="GO" id="GO:0016757">
    <property type="term" value="F:glycosyltransferase activity"/>
    <property type="evidence" value="ECO:0007669"/>
    <property type="project" value="UniProtKB-KW"/>
</dbReference>
<dbReference type="Gene3D" id="3.90.550.10">
    <property type="entry name" value="Spore Coat Polysaccharide Biosynthesis Protein SpsA, Chain A"/>
    <property type="match status" value="1"/>
</dbReference>
<keyword evidence="6" id="KW-1185">Reference proteome</keyword>
<reference evidence="5" key="1">
    <citation type="submission" date="2021-11" db="EMBL/GenBank/DDBJ databases">
        <authorList>
            <consortium name="Genoscope - CEA"/>
            <person name="William W."/>
        </authorList>
    </citation>
    <scope>NUCLEOTIDE SEQUENCE</scope>
</reference>
<comment type="similarity">
    <text evidence="1">Belongs to the glycosyltransferase 2 family.</text>
</comment>
<dbReference type="CDD" id="cd00761">
    <property type="entry name" value="Glyco_tranf_GTA_type"/>
    <property type="match status" value="1"/>
</dbReference>
<dbReference type="AlphaFoldDB" id="A0A8J2SHV0"/>
<comment type="caution">
    <text evidence="5">The sequence shown here is derived from an EMBL/GenBank/DDBJ whole genome shotgun (WGS) entry which is preliminary data.</text>
</comment>
<dbReference type="Pfam" id="PF00535">
    <property type="entry name" value="Glycos_transf_2"/>
    <property type="match status" value="1"/>
</dbReference>
<evidence type="ECO:0000256" key="1">
    <source>
        <dbReference type="ARBA" id="ARBA00006739"/>
    </source>
</evidence>
<keyword evidence="2" id="KW-0328">Glycosyltransferase</keyword>
<dbReference type="InterPro" id="IPR029044">
    <property type="entry name" value="Nucleotide-diphossugar_trans"/>
</dbReference>
<dbReference type="EMBL" id="CAKKNE010000003">
    <property type="protein sequence ID" value="CAH0370698.1"/>
    <property type="molecule type" value="Genomic_DNA"/>
</dbReference>
<evidence type="ECO:0000313" key="6">
    <source>
        <dbReference type="Proteomes" id="UP000789595"/>
    </source>
</evidence>
<dbReference type="PANTHER" id="PTHR43685:SF5">
    <property type="entry name" value="GLYCOSYLTRANSFERASE EPSE-RELATED"/>
    <property type="match status" value="1"/>
</dbReference>
<protein>
    <recommendedName>
        <fullName evidence="4">Glycosyltransferase 2-like domain-containing protein</fullName>
    </recommendedName>
</protein>
<dbReference type="Proteomes" id="UP000789595">
    <property type="component" value="Unassembled WGS sequence"/>
</dbReference>
<evidence type="ECO:0000256" key="2">
    <source>
        <dbReference type="ARBA" id="ARBA00022676"/>
    </source>
</evidence>
<feature type="domain" description="Glycosyltransferase 2-like" evidence="4">
    <location>
        <begin position="353"/>
        <end position="459"/>
    </location>
</feature>
<proteinExistence type="inferred from homology"/>
<evidence type="ECO:0000259" key="4">
    <source>
        <dbReference type="Pfam" id="PF00535"/>
    </source>
</evidence>
<name>A0A8J2SHV0_9STRA</name>